<keyword evidence="2" id="KW-1185">Reference proteome</keyword>
<dbReference type="KEGG" id="blac:94347354"/>
<proteinExistence type="predicted"/>
<accession>A0A976FLN0</accession>
<dbReference type="RefSeq" id="XP_067818150.1">
    <property type="nucleotide sequence ID" value="XM_067961683.1"/>
</dbReference>
<dbReference type="GeneID" id="94347354"/>
<dbReference type="SUPFAM" id="SSF50998">
    <property type="entry name" value="Quinoprotein alcohol dehydrogenase-like"/>
    <property type="match status" value="1"/>
</dbReference>
<organism evidence="1 2">
    <name type="scientific">Bremia lactucae</name>
    <name type="common">Lettuce downy mildew</name>
    <dbReference type="NCBI Taxonomy" id="4779"/>
    <lineage>
        <taxon>Eukaryota</taxon>
        <taxon>Sar</taxon>
        <taxon>Stramenopiles</taxon>
        <taxon>Oomycota</taxon>
        <taxon>Peronosporomycetes</taxon>
        <taxon>Peronosporales</taxon>
        <taxon>Peronosporaceae</taxon>
        <taxon>Bremia</taxon>
    </lineage>
</organism>
<reference evidence="1 2" key="1">
    <citation type="journal article" date="2021" name="Genome Biol.">
        <title>AFLAP: assembly-free linkage analysis pipeline using k-mers from genome sequencing data.</title>
        <authorList>
            <person name="Fletcher K."/>
            <person name="Zhang L."/>
            <person name="Gil J."/>
            <person name="Han R."/>
            <person name="Cavanaugh K."/>
            <person name="Michelmore R."/>
        </authorList>
    </citation>
    <scope>NUCLEOTIDE SEQUENCE [LARGE SCALE GENOMIC DNA]</scope>
    <source>
        <strain evidence="1 2">SF5</strain>
    </source>
</reference>
<dbReference type="InterPro" id="IPR031793">
    <property type="entry name" value="KICSTOR_ITFG2"/>
</dbReference>
<dbReference type="InterPro" id="IPR011047">
    <property type="entry name" value="Quinoprotein_ADH-like_sf"/>
</dbReference>
<dbReference type="EMBL" id="SHOA02000016">
    <property type="protein sequence ID" value="TDH68651.1"/>
    <property type="molecule type" value="Genomic_DNA"/>
</dbReference>
<name>A0A976FLN0_BRELC</name>
<dbReference type="GO" id="GO:0032006">
    <property type="term" value="P:regulation of TOR signaling"/>
    <property type="evidence" value="ECO:0007669"/>
    <property type="project" value="TreeGrafter"/>
</dbReference>
<protein>
    <submittedName>
        <fullName evidence="1">Uncharacterized protein</fullName>
    </submittedName>
</protein>
<dbReference type="Pfam" id="PF15907">
    <property type="entry name" value="Itfg2"/>
    <property type="match status" value="1"/>
</dbReference>
<evidence type="ECO:0000313" key="2">
    <source>
        <dbReference type="Proteomes" id="UP000294530"/>
    </source>
</evidence>
<comment type="caution">
    <text evidence="1">The sequence shown here is derived from an EMBL/GenBank/DDBJ whole genome shotgun (WGS) entry which is preliminary data.</text>
</comment>
<dbReference type="PANTHER" id="PTHR16317">
    <property type="entry name" value="INTEGRIN ALPHA REPEAT DOMAIN-CONTAINING"/>
    <property type="match status" value="1"/>
</dbReference>
<evidence type="ECO:0000313" key="1">
    <source>
        <dbReference type="EMBL" id="TDH68651.1"/>
    </source>
</evidence>
<dbReference type="OrthoDB" id="9996127at2759"/>
<dbReference type="Proteomes" id="UP000294530">
    <property type="component" value="Unassembled WGS sequence"/>
</dbReference>
<sequence>MRGGDLCTDKYAEYFKSLELTPTYTAQLDGKVMANAFAVGDVDGDGASELVFGSLTGKVTIFKIEEDYLTQWRVCEVNGSVTSICLDFGVVKDTKEHCRIIVAIAEAKCFVFSVVDGAEGLPLRSEFNVALNICDMMHSNNELIIATRDGRVLFYRLNPNHTDRDELEYSQVAKVEISVEIESLIALPAAIDAPARLLARCFSGDIFQIDKIHSDDTRTTSRWNGPQFDSSGITFVVGGIELEMVKGLTALVSINGLVSLFSSSGQKQWDFQVPEAIVNAGKLEMTARGGGRQDAIVVCTWSGQVYAIQSERRLVHFRMLLPSCSIICGKLVKPKTTNNNTSSVNFQDSTARVDPTIIGISTSGIIFIYRNVQETLMRGLEDADLADKVKESAVFAHMDTPEKRKLLWKKLHDTFPEFKEPAKYKIPTVYELIKSMVAIEIKN</sequence>
<dbReference type="AlphaFoldDB" id="A0A976FLN0"/>
<dbReference type="PANTHER" id="PTHR16317:SF1">
    <property type="entry name" value="KICSTOR COMPLEX PROTEIN ITFG2"/>
    <property type="match status" value="1"/>
</dbReference>
<gene>
    <name evidence="1" type="ORF">CCR75_003589</name>
</gene>